<dbReference type="PROSITE" id="PS50052">
    <property type="entry name" value="GUANYLATE_KINASE_2"/>
    <property type="match status" value="1"/>
</dbReference>
<comment type="similarity">
    <text evidence="1 9">Belongs to the guanylate kinase family.</text>
</comment>
<evidence type="ECO:0000256" key="1">
    <source>
        <dbReference type="ARBA" id="ARBA00005790"/>
    </source>
</evidence>
<proteinExistence type="inferred from homology"/>
<evidence type="ECO:0000256" key="8">
    <source>
        <dbReference type="ARBA" id="ARBA00030128"/>
    </source>
</evidence>
<dbReference type="NCBIfam" id="TIGR03263">
    <property type="entry name" value="guanyl_kin"/>
    <property type="match status" value="1"/>
</dbReference>
<dbReference type="CDD" id="cd00071">
    <property type="entry name" value="GMPK"/>
    <property type="match status" value="1"/>
</dbReference>
<protein>
    <recommendedName>
        <fullName evidence="3 9">Guanylate kinase</fullName>
        <ecNumber evidence="2 9">2.7.4.8</ecNumber>
    </recommendedName>
    <alternativeName>
        <fullName evidence="8 9">GMP kinase</fullName>
    </alternativeName>
</protein>
<dbReference type="InterPro" id="IPR027417">
    <property type="entry name" value="P-loop_NTPase"/>
</dbReference>
<dbReference type="InterPro" id="IPR008144">
    <property type="entry name" value="Guanylate_kin-like_dom"/>
</dbReference>
<sequence>MAGILFIISAPSGSGKSTLVNELRSNVKDLQFSVSFTTRQPRGSEQEGLAYHFVSREQFEKMIAADELLEYAEVFGNYYGTGRGPLNEAFTQGKDMLLDIDVQGAAQVRHKMPEAVSIFVMPPTPEILERRLRNRSRAEGKVDEEVIARRLAKARHEIENYHSYKYVLVNDELNRAVEDLTAIVKAERYHREGRAEPGKASDGVQRVLHLAEACRQQNAAPRLRPVLQAFDVSLHPAPEAAASGIS</sequence>
<dbReference type="GO" id="GO:0005829">
    <property type="term" value="C:cytosol"/>
    <property type="evidence" value="ECO:0007669"/>
    <property type="project" value="TreeGrafter"/>
</dbReference>
<dbReference type="Pfam" id="PF00625">
    <property type="entry name" value="Guanylate_kin"/>
    <property type="match status" value="1"/>
</dbReference>
<keyword evidence="4 9" id="KW-0808">Transferase</keyword>
<evidence type="ECO:0000256" key="5">
    <source>
        <dbReference type="ARBA" id="ARBA00022741"/>
    </source>
</evidence>
<evidence type="ECO:0000256" key="4">
    <source>
        <dbReference type="ARBA" id="ARBA00022679"/>
    </source>
</evidence>
<comment type="function">
    <text evidence="9">Essential for recycling GMP and indirectly, cGMP.</text>
</comment>
<organism evidence="11">
    <name type="scientific">Acidobacterium capsulatum</name>
    <dbReference type="NCBI Taxonomy" id="33075"/>
    <lineage>
        <taxon>Bacteria</taxon>
        <taxon>Pseudomonadati</taxon>
        <taxon>Acidobacteriota</taxon>
        <taxon>Terriglobia</taxon>
        <taxon>Terriglobales</taxon>
        <taxon>Acidobacteriaceae</taxon>
        <taxon>Acidobacterium</taxon>
    </lineage>
</organism>
<dbReference type="InterPro" id="IPR017665">
    <property type="entry name" value="Guanylate_kinase"/>
</dbReference>
<evidence type="ECO:0000259" key="10">
    <source>
        <dbReference type="PROSITE" id="PS50052"/>
    </source>
</evidence>
<dbReference type="InterPro" id="IPR020590">
    <property type="entry name" value="Guanylate_kinase_CS"/>
</dbReference>
<dbReference type="Gene3D" id="3.30.63.10">
    <property type="entry name" value="Guanylate Kinase phosphate binding domain"/>
    <property type="match status" value="1"/>
</dbReference>
<dbReference type="AlphaFoldDB" id="A0A7V4XRB8"/>
<comment type="catalytic activity">
    <reaction evidence="9">
        <text>GMP + ATP = GDP + ADP</text>
        <dbReference type="Rhea" id="RHEA:20780"/>
        <dbReference type="ChEBI" id="CHEBI:30616"/>
        <dbReference type="ChEBI" id="CHEBI:58115"/>
        <dbReference type="ChEBI" id="CHEBI:58189"/>
        <dbReference type="ChEBI" id="CHEBI:456216"/>
        <dbReference type="EC" id="2.7.4.8"/>
    </reaction>
</comment>
<dbReference type="InterPro" id="IPR008145">
    <property type="entry name" value="GK/Ca_channel_bsu"/>
</dbReference>
<gene>
    <name evidence="9" type="primary">gmk</name>
    <name evidence="11" type="ORF">ENW50_03670</name>
</gene>
<evidence type="ECO:0000256" key="9">
    <source>
        <dbReference type="HAMAP-Rule" id="MF_00328"/>
    </source>
</evidence>
<dbReference type="EC" id="2.7.4.8" evidence="2 9"/>
<dbReference type="PANTHER" id="PTHR23117">
    <property type="entry name" value="GUANYLATE KINASE-RELATED"/>
    <property type="match status" value="1"/>
</dbReference>
<keyword evidence="7 9" id="KW-0067">ATP-binding</keyword>
<evidence type="ECO:0000256" key="2">
    <source>
        <dbReference type="ARBA" id="ARBA00012961"/>
    </source>
</evidence>
<reference evidence="11" key="1">
    <citation type="journal article" date="2020" name="mSystems">
        <title>Genome- and Community-Level Interaction Insights into Carbon Utilization and Element Cycling Functions of Hydrothermarchaeota in Hydrothermal Sediment.</title>
        <authorList>
            <person name="Zhou Z."/>
            <person name="Liu Y."/>
            <person name="Xu W."/>
            <person name="Pan J."/>
            <person name="Luo Z.H."/>
            <person name="Li M."/>
        </authorList>
    </citation>
    <scope>NUCLEOTIDE SEQUENCE [LARGE SCALE GENOMIC DNA]</scope>
    <source>
        <strain evidence="11">SpSt-855</strain>
    </source>
</reference>
<dbReference type="Gene3D" id="3.40.50.300">
    <property type="entry name" value="P-loop containing nucleotide triphosphate hydrolases"/>
    <property type="match status" value="1"/>
</dbReference>
<dbReference type="GO" id="GO:0005524">
    <property type="term" value="F:ATP binding"/>
    <property type="evidence" value="ECO:0007669"/>
    <property type="project" value="UniProtKB-UniRule"/>
</dbReference>
<feature type="binding site" evidence="9">
    <location>
        <begin position="10"/>
        <end position="17"/>
    </location>
    <ligand>
        <name>ATP</name>
        <dbReference type="ChEBI" id="CHEBI:30616"/>
    </ligand>
</feature>
<accession>A0A7V4XRB8</accession>
<keyword evidence="9" id="KW-0963">Cytoplasm</keyword>
<dbReference type="HAMAP" id="MF_00328">
    <property type="entry name" value="Guanylate_kinase"/>
    <property type="match status" value="1"/>
</dbReference>
<dbReference type="PANTHER" id="PTHR23117:SF13">
    <property type="entry name" value="GUANYLATE KINASE"/>
    <property type="match status" value="1"/>
</dbReference>
<evidence type="ECO:0000256" key="3">
    <source>
        <dbReference type="ARBA" id="ARBA00016296"/>
    </source>
</evidence>
<dbReference type="FunFam" id="3.30.63.10:FF:000002">
    <property type="entry name" value="Guanylate kinase 1"/>
    <property type="match status" value="1"/>
</dbReference>
<evidence type="ECO:0000256" key="6">
    <source>
        <dbReference type="ARBA" id="ARBA00022777"/>
    </source>
</evidence>
<keyword evidence="5 9" id="KW-0547">Nucleotide-binding</keyword>
<name>A0A7V4XRB8_9BACT</name>
<comment type="subcellular location">
    <subcellularLocation>
        <location evidence="9">Cytoplasm</location>
    </subcellularLocation>
</comment>
<feature type="domain" description="Guanylate kinase-like" evidence="10">
    <location>
        <begin position="3"/>
        <end position="185"/>
    </location>
</feature>
<dbReference type="EMBL" id="DTKL01000019">
    <property type="protein sequence ID" value="HGY93774.1"/>
    <property type="molecule type" value="Genomic_DNA"/>
</dbReference>
<comment type="caution">
    <text evidence="11">The sequence shown here is derived from an EMBL/GenBank/DDBJ whole genome shotgun (WGS) entry which is preliminary data.</text>
</comment>
<dbReference type="PROSITE" id="PS00856">
    <property type="entry name" value="GUANYLATE_KINASE_1"/>
    <property type="match status" value="1"/>
</dbReference>
<evidence type="ECO:0000256" key="7">
    <source>
        <dbReference type="ARBA" id="ARBA00022840"/>
    </source>
</evidence>
<evidence type="ECO:0000313" key="11">
    <source>
        <dbReference type="EMBL" id="HGY93774.1"/>
    </source>
</evidence>
<keyword evidence="6 9" id="KW-0418">Kinase</keyword>
<dbReference type="GO" id="GO:0004385">
    <property type="term" value="F:GMP kinase activity"/>
    <property type="evidence" value="ECO:0007669"/>
    <property type="project" value="UniProtKB-UniRule"/>
</dbReference>
<dbReference type="SMART" id="SM00072">
    <property type="entry name" value="GuKc"/>
    <property type="match status" value="1"/>
</dbReference>
<dbReference type="SUPFAM" id="SSF52540">
    <property type="entry name" value="P-loop containing nucleoside triphosphate hydrolases"/>
    <property type="match status" value="1"/>
</dbReference>